<sequence>MAEKAPSGSYPQLPWAIKSSDDLECTSDSSKGISGSFKKTNLNNCLAQWHLKLQKAYKNDHDEGLTYVGPLGLIPLMPVMIQDWCLALEDGQATITTLLNIESFNMANKAPIVHPMQKSCCTTCSHSSGSQFPDFGYLA</sequence>
<reference evidence="2" key="2">
    <citation type="submission" date="2015-01" db="EMBL/GenBank/DDBJ databases">
        <title>Evolutionary Origins and Diversification of the Mycorrhizal Mutualists.</title>
        <authorList>
            <consortium name="DOE Joint Genome Institute"/>
            <consortium name="Mycorrhizal Genomics Consortium"/>
            <person name="Kohler A."/>
            <person name="Kuo A."/>
            <person name="Nagy L.G."/>
            <person name="Floudas D."/>
            <person name="Copeland A."/>
            <person name="Barry K.W."/>
            <person name="Cichocki N."/>
            <person name="Veneault-Fourrey C."/>
            <person name="LaButti K."/>
            <person name="Lindquist E.A."/>
            <person name="Lipzen A."/>
            <person name="Lundell T."/>
            <person name="Morin E."/>
            <person name="Murat C."/>
            <person name="Riley R."/>
            <person name="Ohm R."/>
            <person name="Sun H."/>
            <person name="Tunlid A."/>
            <person name="Henrissat B."/>
            <person name="Grigoriev I.V."/>
            <person name="Hibbett D.S."/>
            <person name="Martin F."/>
        </authorList>
    </citation>
    <scope>NUCLEOTIDE SEQUENCE [LARGE SCALE GENOMIC DNA]</scope>
    <source>
        <strain evidence="2">441</strain>
    </source>
</reference>
<dbReference type="OrthoDB" id="2684196at2759"/>
<keyword evidence="2" id="KW-1185">Reference proteome</keyword>
<dbReference type="EMBL" id="KN833711">
    <property type="protein sequence ID" value="KIK25101.1"/>
    <property type="molecule type" value="Genomic_DNA"/>
</dbReference>
<evidence type="ECO:0000313" key="2">
    <source>
        <dbReference type="Proteomes" id="UP000054018"/>
    </source>
</evidence>
<protein>
    <submittedName>
        <fullName evidence="1">Uncharacterized protein</fullName>
    </submittedName>
</protein>
<gene>
    <name evidence="1" type="ORF">PISMIDRAFT_9872</name>
</gene>
<organism evidence="1 2">
    <name type="scientific">Pisolithus microcarpus 441</name>
    <dbReference type="NCBI Taxonomy" id="765257"/>
    <lineage>
        <taxon>Eukaryota</taxon>
        <taxon>Fungi</taxon>
        <taxon>Dikarya</taxon>
        <taxon>Basidiomycota</taxon>
        <taxon>Agaricomycotina</taxon>
        <taxon>Agaricomycetes</taxon>
        <taxon>Agaricomycetidae</taxon>
        <taxon>Boletales</taxon>
        <taxon>Sclerodermatineae</taxon>
        <taxon>Pisolithaceae</taxon>
        <taxon>Pisolithus</taxon>
    </lineage>
</organism>
<evidence type="ECO:0000313" key="1">
    <source>
        <dbReference type="EMBL" id="KIK25101.1"/>
    </source>
</evidence>
<dbReference type="HOGENOM" id="CLU_1845881_0_0_1"/>
<dbReference type="AlphaFoldDB" id="A0A0C9Z774"/>
<dbReference type="Proteomes" id="UP000054018">
    <property type="component" value="Unassembled WGS sequence"/>
</dbReference>
<proteinExistence type="predicted"/>
<accession>A0A0C9Z774</accession>
<name>A0A0C9Z774_9AGAM</name>
<reference evidence="1 2" key="1">
    <citation type="submission" date="2014-04" db="EMBL/GenBank/DDBJ databases">
        <authorList>
            <consortium name="DOE Joint Genome Institute"/>
            <person name="Kuo A."/>
            <person name="Kohler A."/>
            <person name="Costa M.D."/>
            <person name="Nagy L.G."/>
            <person name="Floudas D."/>
            <person name="Copeland A."/>
            <person name="Barry K.W."/>
            <person name="Cichocki N."/>
            <person name="Veneault-Fourrey C."/>
            <person name="LaButti K."/>
            <person name="Lindquist E.A."/>
            <person name="Lipzen A."/>
            <person name="Lundell T."/>
            <person name="Morin E."/>
            <person name="Murat C."/>
            <person name="Sun H."/>
            <person name="Tunlid A."/>
            <person name="Henrissat B."/>
            <person name="Grigoriev I.V."/>
            <person name="Hibbett D.S."/>
            <person name="Martin F."/>
            <person name="Nordberg H.P."/>
            <person name="Cantor M.N."/>
            <person name="Hua S.X."/>
        </authorList>
    </citation>
    <scope>NUCLEOTIDE SEQUENCE [LARGE SCALE GENOMIC DNA]</scope>
    <source>
        <strain evidence="1 2">441</strain>
    </source>
</reference>